<dbReference type="Proteomes" id="UP000494365">
    <property type="component" value="Unassembled WGS sequence"/>
</dbReference>
<evidence type="ECO:0000313" key="1">
    <source>
        <dbReference type="EMBL" id="CAB3802651.1"/>
    </source>
</evidence>
<evidence type="ECO:0000313" key="2">
    <source>
        <dbReference type="Proteomes" id="UP000494365"/>
    </source>
</evidence>
<proteinExistence type="predicted"/>
<accession>A0A6S7BU25</accession>
<gene>
    <name evidence="1" type="ORF">LMG28614_05666</name>
</gene>
<dbReference type="NCBIfam" id="NF033894">
    <property type="entry name" value="Eex_IncN"/>
    <property type="match status" value="1"/>
</dbReference>
<keyword evidence="2" id="KW-1185">Reference proteome</keyword>
<reference evidence="1 2" key="1">
    <citation type="submission" date="2020-04" db="EMBL/GenBank/DDBJ databases">
        <authorList>
            <person name="De Canck E."/>
        </authorList>
    </citation>
    <scope>NUCLEOTIDE SEQUENCE [LARGE SCALE GENOMIC DNA]</scope>
    <source>
        <strain evidence="1 2">LMG 28614</strain>
    </source>
</reference>
<protein>
    <recommendedName>
        <fullName evidence="3">Entry exclusion lipoprotein TrbK</fullName>
    </recommendedName>
</protein>
<evidence type="ECO:0008006" key="3">
    <source>
        <dbReference type="Google" id="ProtNLM"/>
    </source>
</evidence>
<dbReference type="AlphaFoldDB" id="A0A6S7BU25"/>
<sequence>MGKSLLIGAAAVLALGACDGSLPHDVAYYRTHDQERAEKIAQCERDPGHLDYSPNCRNAHEAESRKVFDAKNVKVPRI</sequence>
<organism evidence="1 2">
    <name type="scientific">Paraburkholderia ultramafica</name>
    <dbReference type="NCBI Taxonomy" id="1544867"/>
    <lineage>
        <taxon>Bacteria</taxon>
        <taxon>Pseudomonadati</taxon>
        <taxon>Pseudomonadota</taxon>
        <taxon>Betaproteobacteria</taxon>
        <taxon>Burkholderiales</taxon>
        <taxon>Burkholderiaceae</taxon>
        <taxon>Paraburkholderia</taxon>
    </lineage>
</organism>
<dbReference type="InterPro" id="IPR047937">
    <property type="entry name" value="Eex_IncN-like"/>
</dbReference>
<dbReference type="EMBL" id="CADIKK010000033">
    <property type="protein sequence ID" value="CAB3802651.1"/>
    <property type="molecule type" value="Genomic_DNA"/>
</dbReference>
<name>A0A6S7BU25_9BURK</name>
<dbReference type="PROSITE" id="PS51257">
    <property type="entry name" value="PROKAR_LIPOPROTEIN"/>
    <property type="match status" value="1"/>
</dbReference>